<feature type="region of interest" description="Disordered" evidence="2">
    <location>
        <begin position="86"/>
        <end position="129"/>
    </location>
</feature>
<reference evidence="3" key="1">
    <citation type="journal article" date="2021" name="bioRxiv">
        <title>Whole Genome Assembly and Annotation of Northern Wild Rice, Zizania palustris L., Supports a Whole Genome Duplication in the Zizania Genus.</title>
        <authorList>
            <person name="Haas M."/>
            <person name="Kono T."/>
            <person name="Macchietto M."/>
            <person name="Millas R."/>
            <person name="McGilp L."/>
            <person name="Shao M."/>
            <person name="Duquette J."/>
            <person name="Hirsch C.N."/>
            <person name="Kimball J."/>
        </authorList>
    </citation>
    <scope>NUCLEOTIDE SEQUENCE</scope>
    <source>
        <tissue evidence="3">Fresh leaf tissue</tissue>
    </source>
</reference>
<dbReference type="EMBL" id="JAAALK010000290">
    <property type="protein sequence ID" value="KAG8047332.1"/>
    <property type="molecule type" value="Genomic_DNA"/>
</dbReference>
<evidence type="ECO:0000256" key="2">
    <source>
        <dbReference type="SAM" id="MobiDB-lite"/>
    </source>
</evidence>
<dbReference type="AlphaFoldDB" id="A0A8J5RIB8"/>
<evidence type="ECO:0000256" key="1">
    <source>
        <dbReference type="SAM" id="Coils"/>
    </source>
</evidence>
<sequence>MEDLQAMMQKIGYLSQPEFEGIKFSVGAERHWREHESRKEVEAQGEKLRRLERELQASKRQVVEQQWRILHLESQEETRECTVVAPAPVPASAPQRDQPMGEDIKDPMEEEFFEESRTEEPLLGYTPAS</sequence>
<keyword evidence="4" id="KW-1185">Reference proteome</keyword>
<organism evidence="3 4">
    <name type="scientific">Zizania palustris</name>
    <name type="common">Northern wild rice</name>
    <dbReference type="NCBI Taxonomy" id="103762"/>
    <lineage>
        <taxon>Eukaryota</taxon>
        <taxon>Viridiplantae</taxon>
        <taxon>Streptophyta</taxon>
        <taxon>Embryophyta</taxon>
        <taxon>Tracheophyta</taxon>
        <taxon>Spermatophyta</taxon>
        <taxon>Magnoliopsida</taxon>
        <taxon>Liliopsida</taxon>
        <taxon>Poales</taxon>
        <taxon>Poaceae</taxon>
        <taxon>BOP clade</taxon>
        <taxon>Oryzoideae</taxon>
        <taxon>Oryzeae</taxon>
        <taxon>Zizaniinae</taxon>
        <taxon>Zizania</taxon>
    </lineage>
</organism>
<evidence type="ECO:0000313" key="3">
    <source>
        <dbReference type="EMBL" id="KAG8047332.1"/>
    </source>
</evidence>
<evidence type="ECO:0000313" key="4">
    <source>
        <dbReference type="Proteomes" id="UP000729402"/>
    </source>
</evidence>
<protein>
    <submittedName>
        <fullName evidence="3">Uncharacterized protein</fullName>
    </submittedName>
</protein>
<comment type="caution">
    <text evidence="3">The sequence shown here is derived from an EMBL/GenBank/DDBJ whole genome shotgun (WGS) entry which is preliminary data.</text>
</comment>
<dbReference type="Proteomes" id="UP000729402">
    <property type="component" value="Unassembled WGS sequence"/>
</dbReference>
<keyword evidence="1" id="KW-0175">Coiled coil</keyword>
<name>A0A8J5RIB8_ZIZPA</name>
<feature type="coiled-coil region" evidence="1">
    <location>
        <begin position="34"/>
        <end position="68"/>
    </location>
</feature>
<proteinExistence type="predicted"/>
<reference evidence="3" key="2">
    <citation type="submission" date="2021-02" db="EMBL/GenBank/DDBJ databases">
        <authorList>
            <person name="Kimball J.A."/>
            <person name="Haas M.W."/>
            <person name="Macchietto M."/>
            <person name="Kono T."/>
            <person name="Duquette J."/>
            <person name="Shao M."/>
        </authorList>
    </citation>
    <scope>NUCLEOTIDE SEQUENCE</scope>
    <source>
        <tissue evidence="3">Fresh leaf tissue</tissue>
    </source>
</reference>
<accession>A0A8J5RIB8</accession>
<gene>
    <name evidence="3" type="ORF">GUJ93_ZPchr0008g12207</name>
</gene>